<evidence type="ECO:0000256" key="2">
    <source>
        <dbReference type="ARBA" id="ARBA00022692"/>
    </source>
</evidence>
<name>A0A427YQ46_9TREE</name>
<keyword evidence="2 6" id="KW-0812">Transmembrane</keyword>
<feature type="transmembrane region" description="Helical" evidence="6">
    <location>
        <begin position="377"/>
        <end position="399"/>
    </location>
</feature>
<dbReference type="EMBL" id="RSCD01000004">
    <property type="protein sequence ID" value="RSH93166.1"/>
    <property type="molecule type" value="Genomic_DNA"/>
</dbReference>
<protein>
    <submittedName>
        <fullName evidence="7">Uncharacterized protein</fullName>
    </submittedName>
</protein>
<feature type="compositionally biased region" description="Low complexity" evidence="5">
    <location>
        <begin position="54"/>
        <end position="66"/>
    </location>
</feature>
<feature type="compositionally biased region" description="Basic and acidic residues" evidence="5">
    <location>
        <begin position="246"/>
        <end position="256"/>
    </location>
</feature>
<dbReference type="STRING" id="1890683.A0A427YQ46"/>
<evidence type="ECO:0000256" key="1">
    <source>
        <dbReference type="ARBA" id="ARBA00004141"/>
    </source>
</evidence>
<evidence type="ECO:0000256" key="4">
    <source>
        <dbReference type="ARBA" id="ARBA00023136"/>
    </source>
</evidence>
<accession>A0A427YQ46</accession>
<feature type="region of interest" description="Disordered" evidence="5">
    <location>
        <begin position="27"/>
        <end position="159"/>
    </location>
</feature>
<evidence type="ECO:0000313" key="8">
    <source>
        <dbReference type="Proteomes" id="UP000279259"/>
    </source>
</evidence>
<feature type="region of interest" description="Disordered" evidence="5">
    <location>
        <begin position="521"/>
        <end position="542"/>
    </location>
</feature>
<dbReference type="Proteomes" id="UP000279259">
    <property type="component" value="Unassembled WGS sequence"/>
</dbReference>
<evidence type="ECO:0000256" key="5">
    <source>
        <dbReference type="SAM" id="MobiDB-lite"/>
    </source>
</evidence>
<feature type="compositionally biased region" description="Pro residues" evidence="5">
    <location>
        <begin position="196"/>
        <end position="209"/>
    </location>
</feature>
<feature type="region of interest" description="Disordered" evidence="5">
    <location>
        <begin position="664"/>
        <end position="700"/>
    </location>
</feature>
<evidence type="ECO:0000256" key="3">
    <source>
        <dbReference type="ARBA" id="ARBA00022989"/>
    </source>
</evidence>
<comment type="subcellular location">
    <subcellularLocation>
        <location evidence="1">Membrane</location>
        <topology evidence="1">Multi-pass membrane protein</topology>
    </subcellularLocation>
</comment>
<feature type="compositionally biased region" description="Polar residues" evidence="5">
    <location>
        <begin position="216"/>
        <end position="225"/>
    </location>
</feature>
<sequence>MSRENSSDAIPTLSLTVDPYALSSSLATLPTRSPTSPMAGPSKLPFAHGRKASKSVSNSRPPISSSTKRTMSYHPSAAASPGPVLGSGSGSGSGSVSAQLASPKNEKRGGLKRRISTPSLAAGLVVDGEEDPVQPKVADKSKAVESRARSTSTSVVVPQTLQTPESPIIAVQTMPLRSISAKPTLLTLAPWSAPSPALPEPDLPSPLPSPSRGTGLLTSAYNAGESSIRRLASLVRPEPRHKPRRRGSEDSEKGLDDTTSLESVTSQSFDGSPKPIPGKYWGIWKSEEEGSDGYFSLPSTPPEEKAESSSAEFELALHSAGRSTASLPTPALSTHSLSTGRRRRLARREAGDGWLRTLLFSWVGRGSGKTGEVIRELGWTVGLLVGLFFLTLGVVFWMIKSMPITQLKHVPSSTTDLQLLSAEIRAYMASGDSGWWHTIGVLTFVGCWKHAWSVPGAVVLNILVGSVLDPMPALMLLTLITASGSLGSYLLSRPLAPLIAVLFPKPLALVRAALAPDSVPAPSSTRPVPGETVTPIQVSSDPSIPPIGGEPKPVVWRRLLIMRAMGFVPWSGMNVACGVVGVDWKVFWLTTAAGSASWSYVTASVGNILSRLALPTAALAASSVPETTQPGESLTSLLRDPVLIAKLVFLTALTLIPVMVKSKSPASSGALSPPDTPRESYEMPSSEEEVSHEKPTPPAISTLRAAGGAVASSPPMSPLTQSLARFTPTPRVFDLLSFGRTAVRHGASIAMSGAGAAVGAVERVTGVHLGSSGDNVN</sequence>
<comment type="caution">
    <text evidence="7">The sequence shown here is derived from an EMBL/GenBank/DDBJ whole genome shotgun (WGS) entry which is preliminary data.</text>
</comment>
<dbReference type="GO" id="GO:0016020">
    <property type="term" value="C:membrane"/>
    <property type="evidence" value="ECO:0007669"/>
    <property type="project" value="UniProtKB-SubCell"/>
</dbReference>
<dbReference type="AlphaFoldDB" id="A0A427YQ46"/>
<proteinExistence type="predicted"/>
<keyword evidence="4 6" id="KW-0472">Membrane</keyword>
<feature type="compositionally biased region" description="Basic and acidic residues" evidence="5">
    <location>
        <begin position="137"/>
        <end position="148"/>
    </location>
</feature>
<dbReference type="OrthoDB" id="3364966at2759"/>
<dbReference type="PANTHER" id="PTHR43220:SF21">
    <property type="entry name" value="TRANSMEMBRANE PROTEIN 41A"/>
    <property type="match status" value="1"/>
</dbReference>
<dbReference type="PANTHER" id="PTHR43220">
    <property type="match status" value="1"/>
</dbReference>
<feature type="compositionally biased region" description="Polar residues" evidence="5">
    <location>
        <begin position="27"/>
        <end position="36"/>
    </location>
</feature>
<organism evidence="7 8">
    <name type="scientific">Saitozyma podzolica</name>
    <dbReference type="NCBI Taxonomy" id="1890683"/>
    <lineage>
        <taxon>Eukaryota</taxon>
        <taxon>Fungi</taxon>
        <taxon>Dikarya</taxon>
        <taxon>Basidiomycota</taxon>
        <taxon>Agaricomycotina</taxon>
        <taxon>Tremellomycetes</taxon>
        <taxon>Tremellales</taxon>
        <taxon>Trimorphomycetaceae</taxon>
        <taxon>Saitozyma</taxon>
    </lineage>
</organism>
<evidence type="ECO:0000256" key="6">
    <source>
        <dbReference type="SAM" id="Phobius"/>
    </source>
</evidence>
<feature type="compositionally biased region" description="Polar residues" evidence="5">
    <location>
        <begin position="257"/>
        <end position="270"/>
    </location>
</feature>
<keyword evidence="8" id="KW-1185">Reference proteome</keyword>
<feature type="region of interest" description="Disordered" evidence="5">
    <location>
        <begin position="189"/>
        <end position="274"/>
    </location>
</feature>
<reference evidence="7 8" key="1">
    <citation type="submission" date="2018-11" db="EMBL/GenBank/DDBJ databases">
        <title>Genome sequence of Saitozyma podzolica DSM 27192.</title>
        <authorList>
            <person name="Aliyu H."/>
            <person name="Gorte O."/>
            <person name="Ochsenreither K."/>
        </authorList>
    </citation>
    <scope>NUCLEOTIDE SEQUENCE [LARGE SCALE GENOMIC DNA]</scope>
    <source>
        <strain evidence="7 8">DSM 27192</strain>
    </source>
</reference>
<keyword evidence="3 6" id="KW-1133">Transmembrane helix</keyword>
<evidence type="ECO:0000313" key="7">
    <source>
        <dbReference type="EMBL" id="RSH93166.1"/>
    </source>
</evidence>
<gene>
    <name evidence="7" type="ORF">EHS25_007519</name>
</gene>
<dbReference type="InterPro" id="IPR045014">
    <property type="entry name" value="TM41A/B"/>
</dbReference>